<keyword evidence="3" id="KW-1185">Reference proteome</keyword>
<dbReference type="RefSeq" id="WP_089808228.1">
    <property type="nucleotide sequence ID" value="NZ_FOYT01000002.1"/>
</dbReference>
<feature type="transmembrane region" description="Helical" evidence="1">
    <location>
        <begin position="61"/>
        <end position="82"/>
    </location>
</feature>
<proteinExistence type="predicted"/>
<protein>
    <submittedName>
        <fullName evidence="2">Uncharacterized protein</fullName>
    </submittedName>
</protein>
<evidence type="ECO:0000313" key="3">
    <source>
        <dbReference type="Proteomes" id="UP000198531"/>
    </source>
</evidence>
<gene>
    <name evidence="2" type="ORF">SAMN04487947_2582</name>
</gene>
<dbReference type="EMBL" id="FOYT01000002">
    <property type="protein sequence ID" value="SFR58723.1"/>
    <property type="molecule type" value="Genomic_DNA"/>
</dbReference>
<keyword evidence="1" id="KW-1133">Transmembrane helix</keyword>
<keyword evidence="1" id="KW-0812">Transmembrane</keyword>
<feature type="transmembrane region" description="Helical" evidence="1">
    <location>
        <begin position="36"/>
        <end position="54"/>
    </location>
</feature>
<evidence type="ECO:0000256" key="1">
    <source>
        <dbReference type="SAM" id="Phobius"/>
    </source>
</evidence>
<evidence type="ECO:0000313" key="2">
    <source>
        <dbReference type="EMBL" id="SFR58723.1"/>
    </source>
</evidence>
<keyword evidence="1" id="KW-0472">Membrane</keyword>
<sequence>MSDSLPAPVGVAVRAIVGACFVAGGVLALLGQRLVLAGFAFLVGYTALAAAAVVRGQRRRGAGLSLSGLGWVSVAVGIALGFATDPGLALVVAGVVLLVVGTAVVARPWRLLTGDSRRAAE</sequence>
<dbReference type="Proteomes" id="UP000198531">
    <property type="component" value="Unassembled WGS sequence"/>
</dbReference>
<feature type="transmembrane region" description="Helical" evidence="1">
    <location>
        <begin position="88"/>
        <end position="109"/>
    </location>
</feature>
<name>A0A1I6HWA0_9EURY</name>
<organism evidence="2 3">
    <name type="scientific">Halogeometricum rufum</name>
    <dbReference type="NCBI Taxonomy" id="553469"/>
    <lineage>
        <taxon>Archaea</taxon>
        <taxon>Methanobacteriati</taxon>
        <taxon>Methanobacteriota</taxon>
        <taxon>Stenosarchaea group</taxon>
        <taxon>Halobacteria</taxon>
        <taxon>Halobacteriales</taxon>
        <taxon>Haloferacaceae</taxon>
        <taxon>Halogeometricum</taxon>
    </lineage>
</organism>
<accession>A0A1I6HWA0</accession>
<dbReference type="OrthoDB" id="385033at2157"/>
<reference evidence="3" key="1">
    <citation type="submission" date="2016-10" db="EMBL/GenBank/DDBJ databases">
        <authorList>
            <person name="Varghese N."/>
            <person name="Submissions S."/>
        </authorList>
    </citation>
    <scope>NUCLEOTIDE SEQUENCE [LARGE SCALE GENOMIC DNA]</scope>
    <source>
        <strain evidence="3">CGMCC 1.7736</strain>
    </source>
</reference>
<feature type="transmembrane region" description="Helical" evidence="1">
    <location>
        <begin position="12"/>
        <end position="30"/>
    </location>
</feature>
<dbReference type="AlphaFoldDB" id="A0A1I6HWA0"/>